<dbReference type="SUPFAM" id="SSF51161">
    <property type="entry name" value="Trimeric LpxA-like enzymes"/>
    <property type="match status" value="1"/>
</dbReference>
<dbReference type="GO" id="GO:0005829">
    <property type="term" value="C:cytosol"/>
    <property type="evidence" value="ECO:0007669"/>
    <property type="project" value="TreeGrafter"/>
</dbReference>
<dbReference type="PROSITE" id="PS00101">
    <property type="entry name" value="HEXAPEP_TRANSFERASES"/>
    <property type="match status" value="1"/>
</dbReference>
<comment type="caution">
    <text evidence="5">The sequence shown here is derived from an EMBL/GenBank/DDBJ whole genome shotgun (WGS) entry which is preliminary data.</text>
</comment>
<evidence type="ECO:0000256" key="2">
    <source>
        <dbReference type="ARBA" id="ARBA00022679"/>
    </source>
</evidence>
<name>A0A562ZVU4_9BURK</name>
<dbReference type="InterPro" id="IPR001451">
    <property type="entry name" value="Hexapep"/>
</dbReference>
<keyword evidence="3" id="KW-0677">Repeat</keyword>
<dbReference type="InterPro" id="IPR018357">
    <property type="entry name" value="Hexapep_transf_CS"/>
</dbReference>
<proteinExistence type="inferred from homology"/>
<dbReference type="RefSeq" id="WP_145892091.1">
    <property type="nucleotide sequence ID" value="NZ_VOBQ01000004.1"/>
</dbReference>
<sequence length="218" mass="24058">MFGERQVETPHFGSSSSFLVQTTELWAVELASKVRGSLKVDLLRTKSGWPLRVKAMRAAWEPFSWLLRLPLGKHFSVIRVLLLRIFGAKIGSRVLVHGGVRVWCPWNLRVGDFSAIAWGVEIYNLASVEIGSMTVVSQYSYLCAATHDFQSPVLDLTCIPIVIKDQVWIAAKSTVLPGVTIEQGVVVGACSVVTRNVPAWTVVAGNPARVLRAREMMV</sequence>
<dbReference type="CDD" id="cd05825">
    <property type="entry name" value="LbH_wcaF_like"/>
    <property type="match status" value="1"/>
</dbReference>
<keyword evidence="6" id="KW-1185">Reference proteome</keyword>
<evidence type="ECO:0000256" key="4">
    <source>
        <dbReference type="ARBA" id="ARBA00023315"/>
    </source>
</evidence>
<dbReference type="GO" id="GO:0008374">
    <property type="term" value="F:O-acyltransferase activity"/>
    <property type="evidence" value="ECO:0007669"/>
    <property type="project" value="TreeGrafter"/>
</dbReference>
<dbReference type="PANTHER" id="PTHR23416">
    <property type="entry name" value="SIALIC ACID SYNTHASE-RELATED"/>
    <property type="match status" value="1"/>
</dbReference>
<gene>
    <name evidence="5" type="ORF">FN976_06260</name>
</gene>
<evidence type="ECO:0000313" key="5">
    <source>
        <dbReference type="EMBL" id="TWO72304.1"/>
    </source>
</evidence>
<comment type="similarity">
    <text evidence="1">Belongs to the transferase hexapeptide repeat family.</text>
</comment>
<reference evidence="5 6" key="1">
    <citation type="submission" date="2019-07" db="EMBL/GenBank/DDBJ databases">
        <title>Caenimonas sedimenti sp. nov., isolated from activated sludge.</title>
        <authorList>
            <person name="Xu J."/>
        </authorList>
    </citation>
    <scope>NUCLEOTIDE SEQUENCE [LARGE SCALE GENOMIC DNA]</scope>
    <source>
        <strain evidence="5 6">HX-9-20</strain>
    </source>
</reference>
<dbReference type="Proteomes" id="UP000318199">
    <property type="component" value="Unassembled WGS sequence"/>
</dbReference>
<dbReference type="InterPro" id="IPR011004">
    <property type="entry name" value="Trimer_LpxA-like_sf"/>
</dbReference>
<dbReference type="AlphaFoldDB" id="A0A562ZVU4"/>
<evidence type="ECO:0000256" key="1">
    <source>
        <dbReference type="ARBA" id="ARBA00007274"/>
    </source>
</evidence>
<organism evidence="5 6">
    <name type="scientific">Caenimonas sedimenti</name>
    <dbReference type="NCBI Taxonomy" id="2596921"/>
    <lineage>
        <taxon>Bacteria</taxon>
        <taxon>Pseudomonadati</taxon>
        <taxon>Pseudomonadota</taxon>
        <taxon>Betaproteobacteria</taxon>
        <taxon>Burkholderiales</taxon>
        <taxon>Comamonadaceae</taxon>
        <taxon>Caenimonas</taxon>
    </lineage>
</organism>
<dbReference type="OrthoDB" id="9815592at2"/>
<evidence type="ECO:0000256" key="3">
    <source>
        <dbReference type="ARBA" id="ARBA00022737"/>
    </source>
</evidence>
<dbReference type="PANTHER" id="PTHR23416:SF23">
    <property type="entry name" value="ACETYLTRANSFERASE C18B11.09C-RELATED"/>
    <property type="match status" value="1"/>
</dbReference>
<keyword evidence="2 5" id="KW-0808">Transferase</keyword>
<accession>A0A562ZVU4</accession>
<protein>
    <submittedName>
        <fullName evidence="5">Putative colanic acid biosynthesis acetyltransferase</fullName>
    </submittedName>
</protein>
<keyword evidence="4" id="KW-0012">Acyltransferase</keyword>
<dbReference type="Pfam" id="PF00132">
    <property type="entry name" value="Hexapep"/>
    <property type="match status" value="1"/>
</dbReference>
<dbReference type="Gene3D" id="2.160.10.10">
    <property type="entry name" value="Hexapeptide repeat proteins"/>
    <property type="match status" value="1"/>
</dbReference>
<evidence type="ECO:0000313" key="6">
    <source>
        <dbReference type="Proteomes" id="UP000318199"/>
    </source>
</evidence>
<dbReference type="InterPro" id="IPR051159">
    <property type="entry name" value="Hexapeptide_acetyltransf"/>
</dbReference>
<dbReference type="EMBL" id="VOBQ01000004">
    <property type="protein sequence ID" value="TWO72304.1"/>
    <property type="molecule type" value="Genomic_DNA"/>
</dbReference>